<dbReference type="InterPro" id="IPR018314">
    <property type="entry name" value="RsmB/NOL1/NOP2-like_CS"/>
</dbReference>
<sequence length="632" mass="68364">MSITLPESFKDKMKDLLLEEFDAFIDSYERPRKYGLRVNGLKLSAEAFEKLAAFEGGLVPVPWAENAFYYAEGERPGKHPYYHAGLYYIQEPSAMVPAELLDVRPGDRVLDLCAAPGGKSTQLAAKLQGRGVLVTNDNARERTKVLAKNIELAGIRNAVVLNEEPAVLAPVFAGWFDRILVDAPCSGEGMFRKDESMIGEWEKHSVERCSLMQRDILKHAAHMLAPGGTLVYSTCTFSPEENEVQIAGLLGACPELEVVPIPLAYGWAGGRSDWAREFGGDTERVESVAGTVRLWPHLTEGEGHYAAVLRKRGLKCEAGETEPGQKAEQGGKAEHGAIAAEHGGMAERRGKAERRDKAEHGGIAERGAIAAEHGDKAERGAMAAERRGMAEPGVNAEREARAPERRGNSERGGKSGRGAGDRGRAIGSEPERRGGGKRSRDEQLHKRAGGPGGGRGSGAGVVDAAESWRRFAADQLVGAELWPGEIIAYGSRVYLQPPGMPSFDGLRVVRAGWYVGEAGEHRFEPSQALAMGLRREEAALTLQLSADEEAVQRYLKGETLIIDTSRLEQSADAPDRTSLQEGSTLKGAELSNKRVVPKGYVLVCADQYPIGWGKIGGDGLVKNGLPAGWRRM</sequence>
<feature type="compositionally biased region" description="Basic and acidic residues" evidence="8">
    <location>
        <begin position="372"/>
        <end position="389"/>
    </location>
</feature>
<dbReference type="InterPro" id="IPR049560">
    <property type="entry name" value="MeTrfase_RsmB-F_NOP2_cat"/>
</dbReference>
<dbReference type="GO" id="GO:0032259">
    <property type="term" value="P:methylation"/>
    <property type="evidence" value="ECO:0007669"/>
    <property type="project" value="UniProtKB-KW"/>
</dbReference>
<dbReference type="InterPro" id="IPR031340">
    <property type="entry name" value="RsmF_methylt_CI"/>
</dbReference>
<dbReference type="CDD" id="cd21147">
    <property type="entry name" value="RsmF_methylt_CTD1"/>
    <property type="match status" value="1"/>
</dbReference>
<comment type="caution">
    <text evidence="7">Lacks conserved residue(s) required for the propagation of feature annotation.</text>
</comment>
<feature type="region of interest" description="Disordered" evidence="8">
    <location>
        <begin position="319"/>
        <end position="460"/>
    </location>
</feature>
<feature type="binding site" evidence="7">
    <location>
        <position position="137"/>
    </location>
    <ligand>
        <name>S-adenosyl-L-methionine</name>
        <dbReference type="ChEBI" id="CHEBI:59789"/>
    </ligand>
</feature>
<dbReference type="InterPro" id="IPR001678">
    <property type="entry name" value="MeTrfase_RsmB-F_NOP2_dom"/>
</dbReference>
<feature type="compositionally biased region" description="Basic and acidic residues" evidence="8">
    <location>
        <begin position="396"/>
        <end position="445"/>
    </location>
</feature>
<dbReference type="InterPro" id="IPR029063">
    <property type="entry name" value="SAM-dependent_MTases_sf"/>
</dbReference>
<dbReference type="Pfam" id="PF13636">
    <property type="entry name" value="Methyltranf_PUA"/>
    <property type="match status" value="1"/>
</dbReference>
<organism evidence="10 11">
    <name type="scientific">Paenibacillus solisilvae</name>
    <dbReference type="NCBI Taxonomy" id="2486751"/>
    <lineage>
        <taxon>Bacteria</taxon>
        <taxon>Bacillati</taxon>
        <taxon>Bacillota</taxon>
        <taxon>Bacilli</taxon>
        <taxon>Bacillales</taxon>
        <taxon>Paenibacillaceae</taxon>
        <taxon>Paenibacillus</taxon>
    </lineage>
</organism>
<feature type="binding site" evidence="7">
    <location>
        <begin position="113"/>
        <end position="119"/>
    </location>
    <ligand>
        <name>S-adenosyl-L-methionine</name>
        <dbReference type="ChEBI" id="CHEBI:59789"/>
    </ligand>
</feature>
<accession>A0ABW0W7Z6</accession>
<feature type="active site" description="Nucleophile" evidence="7">
    <location>
        <position position="235"/>
    </location>
</feature>
<dbReference type="PROSITE" id="PS01153">
    <property type="entry name" value="NOL1_NOP2_SUN"/>
    <property type="match status" value="1"/>
</dbReference>
<evidence type="ECO:0000256" key="6">
    <source>
        <dbReference type="ARBA" id="ARBA00022884"/>
    </source>
</evidence>
<proteinExistence type="inferred from homology"/>
<keyword evidence="4 7" id="KW-0808">Transferase</keyword>
<keyword evidence="6 7" id="KW-0694">RNA-binding</keyword>
<feature type="domain" description="SAM-dependent MTase RsmB/NOP-type" evidence="9">
    <location>
        <begin position="24"/>
        <end position="312"/>
    </location>
</feature>
<dbReference type="InterPro" id="IPR023267">
    <property type="entry name" value="RCMT"/>
</dbReference>
<evidence type="ECO:0000313" key="10">
    <source>
        <dbReference type="EMBL" id="MFC5653417.1"/>
    </source>
</evidence>
<dbReference type="PANTHER" id="PTHR22807">
    <property type="entry name" value="NOP2 YEAST -RELATED NOL1/NOP2/FMU SUN DOMAIN-CONTAINING"/>
    <property type="match status" value="1"/>
</dbReference>
<evidence type="ECO:0000256" key="1">
    <source>
        <dbReference type="ARBA" id="ARBA00007494"/>
    </source>
</evidence>
<dbReference type="Pfam" id="PF17125">
    <property type="entry name" value="Methyltr_RsmF_N"/>
    <property type="match status" value="1"/>
</dbReference>
<protein>
    <submittedName>
        <fullName evidence="10">RsmF rRNA methyltransferase first C-terminal domain-containing protein</fullName>
    </submittedName>
</protein>
<dbReference type="EMBL" id="JBHSOW010000125">
    <property type="protein sequence ID" value="MFC5653417.1"/>
    <property type="molecule type" value="Genomic_DNA"/>
</dbReference>
<dbReference type="PROSITE" id="PS51686">
    <property type="entry name" value="SAM_MT_RSMB_NOP"/>
    <property type="match status" value="1"/>
</dbReference>
<dbReference type="PANTHER" id="PTHR22807:SF30">
    <property type="entry name" value="28S RRNA (CYTOSINE(4447)-C(5))-METHYLTRANSFERASE-RELATED"/>
    <property type="match status" value="1"/>
</dbReference>
<gene>
    <name evidence="10" type="ORF">ACFPYJ_30730</name>
</gene>
<evidence type="ECO:0000256" key="8">
    <source>
        <dbReference type="SAM" id="MobiDB-lite"/>
    </source>
</evidence>
<evidence type="ECO:0000256" key="5">
    <source>
        <dbReference type="ARBA" id="ARBA00022691"/>
    </source>
</evidence>
<evidence type="ECO:0000313" key="11">
    <source>
        <dbReference type="Proteomes" id="UP001596047"/>
    </source>
</evidence>
<dbReference type="Proteomes" id="UP001596047">
    <property type="component" value="Unassembled WGS sequence"/>
</dbReference>
<evidence type="ECO:0000256" key="2">
    <source>
        <dbReference type="ARBA" id="ARBA00022490"/>
    </source>
</evidence>
<name>A0ABW0W7Z6_9BACL</name>
<evidence type="ECO:0000256" key="7">
    <source>
        <dbReference type="PROSITE-ProRule" id="PRU01023"/>
    </source>
</evidence>
<feature type="binding site" evidence="7">
    <location>
        <position position="182"/>
    </location>
    <ligand>
        <name>S-adenosyl-L-methionine</name>
        <dbReference type="ChEBI" id="CHEBI:59789"/>
    </ligand>
</feature>
<comment type="caution">
    <text evidence="10">The sequence shown here is derived from an EMBL/GenBank/DDBJ whole genome shotgun (WGS) entry which is preliminary data.</text>
</comment>
<dbReference type="CDD" id="cd02440">
    <property type="entry name" value="AdoMet_MTases"/>
    <property type="match status" value="1"/>
</dbReference>
<evidence type="ECO:0000256" key="3">
    <source>
        <dbReference type="ARBA" id="ARBA00022603"/>
    </source>
</evidence>
<dbReference type="InterPro" id="IPR031341">
    <property type="entry name" value="Methyltr_RsmF_N"/>
</dbReference>
<keyword evidence="5 7" id="KW-0949">S-adenosyl-L-methionine</keyword>
<feature type="compositionally biased region" description="Gly residues" evidence="8">
    <location>
        <begin position="449"/>
        <end position="459"/>
    </location>
</feature>
<evidence type="ECO:0000256" key="4">
    <source>
        <dbReference type="ARBA" id="ARBA00022679"/>
    </source>
</evidence>
<keyword evidence="2" id="KW-0963">Cytoplasm</keyword>
<dbReference type="PRINTS" id="PR02008">
    <property type="entry name" value="RCMTFAMILY"/>
</dbReference>
<feature type="compositionally biased region" description="Basic and acidic residues" evidence="8">
    <location>
        <begin position="344"/>
        <end position="363"/>
    </location>
</feature>
<dbReference type="Gene3D" id="2.30.130.60">
    <property type="match status" value="1"/>
</dbReference>
<dbReference type="InterPro" id="IPR027391">
    <property type="entry name" value="Nol1_Nop2_Fmu_2"/>
</dbReference>
<dbReference type="Gene3D" id="3.40.50.150">
    <property type="entry name" value="Vaccinia Virus protein VP39"/>
    <property type="match status" value="1"/>
</dbReference>
<dbReference type="GO" id="GO:0008168">
    <property type="term" value="F:methyltransferase activity"/>
    <property type="evidence" value="ECO:0007669"/>
    <property type="project" value="UniProtKB-KW"/>
</dbReference>
<dbReference type="Gene3D" id="3.30.70.1170">
    <property type="entry name" value="Sun protein, domain 3"/>
    <property type="match status" value="1"/>
</dbReference>
<dbReference type="RefSeq" id="WP_379192071.1">
    <property type="nucleotide sequence ID" value="NZ_JBHSOW010000125.1"/>
</dbReference>
<keyword evidence="3 7" id="KW-0489">Methyltransferase</keyword>
<dbReference type="SUPFAM" id="SSF53335">
    <property type="entry name" value="S-adenosyl-L-methionine-dependent methyltransferases"/>
    <property type="match status" value="1"/>
</dbReference>
<dbReference type="Pfam" id="PF17126">
    <property type="entry name" value="RsmF_methylt_CI"/>
    <property type="match status" value="1"/>
</dbReference>
<feature type="compositionally biased region" description="Basic and acidic residues" evidence="8">
    <location>
        <begin position="319"/>
        <end position="335"/>
    </location>
</feature>
<keyword evidence="11" id="KW-1185">Reference proteome</keyword>
<evidence type="ECO:0000259" key="9">
    <source>
        <dbReference type="PROSITE" id="PS51686"/>
    </source>
</evidence>
<reference evidence="11" key="1">
    <citation type="journal article" date="2019" name="Int. J. Syst. Evol. Microbiol.">
        <title>The Global Catalogue of Microorganisms (GCM) 10K type strain sequencing project: providing services to taxonomists for standard genome sequencing and annotation.</title>
        <authorList>
            <consortium name="The Broad Institute Genomics Platform"/>
            <consortium name="The Broad Institute Genome Sequencing Center for Infectious Disease"/>
            <person name="Wu L."/>
            <person name="Ma J."/>
        </authorList>
    </citation>
    <scope>NUCLEOTIDE SEQUENCE [LARGE SCALE GENOMIC DNA]</scope>
    <source>
        <strain evidence="11">CGMCC 1.3240</strain>
    </source>
</reference>
<dbReference type="Pfam" id="PF01189">
    <property type="entry name" value="Methyltr_RsmB-F"/>
    <property type="match status" value="1"/>
</dbReference>
<comment type="similarity">
    <text evidence="1 7">Belongs to the class I-like SAM-binding methyltransferase superfamily. RsmB/NOP family.</text>
</comment>